<dbReference type="InterPro" id="IPR000253">
    <property type="entry name" value="FHA_dom"/>
</dbReference>
<dbReference type="InterPro" id="IPR054331">
    <property type="entry name" value="LiaF_TM"/>
</dbReference>
<feature type="transmembrane region" description="Helical" evidence="1">
    <location>
        <begin position="202"/>
        <end position="221"/>
    </location>
</feature>
<evidence type="ECO:0000256" key="1">
    <source>
        <dbReference type="SAM" id="Phobius"/>
    </source>
</evidence>
<protein>
    <submittedName>
        <fullName evidence="3">FHA domain-containing protein</fullName>
    </submittedName>
</protein>
<dbReference type="CDD" id="cd00060">
    <property type="entry name" value="FHA"/>
    <property type="match status" value="1"/>
</dbReference>
<feature type="domain" description="FHA" evidence="2">
    <location>
        <begin position="34"/>
        <end position="90"/>
    </location>
</feature>
<keyword evidence="1" id="KW-1133">Transmembrane helix</keyword>
<dbReference type="InterPro" id="IPR050923">
    <property type="entry name" value="Cell_Proc_Reg/RNA_Proc"/>
</dbReference>
<organism evidence="3 4">
    <name type="scientific">Cyanomargarita calcarea GSE-NOS-MK-12-04C</name>
    <dbReference type="NCBI Taxonomy" id="2839659"/>
    <lineage>
        <taxon>Bacteria</taxon>
        <taxon>Bacillati</taxon>
        <taxon>Cyanobacteriota</taxon>
        <taxon>Cyanophyceae</taxon>
        <taxon>Nostocales</taxon>
        <taxon>Cyanomargaritaceae</taxon>
        <taxon>Cyanomargarita</taxon>
    </lineage>
</organism>
<dbReference type="AlphaFoldDB" id="A0A951QK52"/>
<feature type="transmembrane region" description="Helical" evidence="1">
    <location>
        <begin position="177"/>
        <end position="195"/>
    </location>
</feature>
<reference evidence="3" key="1">
    <citation type="submission" date="2021-05" db="EMBL/GenBank/DDBJ databases">
        <authorList>
            <person name="Pietrasiak N."/>
            <person name="Ward R."/>
            <person name="Stajich J.E."/>
            <person name="Kurbessoian T."/>
        </authorList>
    </citation>
    <scope>NUCLEOTIDE SEQUENCE</scope>
    <source>
        <strain evidence="3">GSE-NOS-MK-12-04C</strain>
    </source>
</reference>
<gene>
    <name evidence="3" type="ORF">KME60_00700</name>
</gene>
<reference evidence="3" key="2">
    <citation type="journal article" date="2022" name="Microbiol. Resour. Announc.">
        <title>Metagenome Sequencing to Explore Phylogenomics of Terrestrial Cyanobacteria.</title>
        <authorList>
            <person name="Ward R.D."/>
            <person name="Stajich J.E."/>
            <person name="Johansen J.R."/>
            <person name="Huntemann M."/>
            <person name="Clum A."/>
            <person name="Foster B."/>
            <person name="Foster B."/>
            <person name="Roux S."/>
            <person name="Palaniappan K."/>
            <person name="Varghese N."/>
            <person name="Mukherjee S."/>
            <person name="Reddy T.B.K."/>
            <person name="Daum C."/>
            <person name="Copeland A."/>
            <person name="Chen I.A."/>
            <person name="Ivanova N.N."/>
            <person name="Kyrpides N.C."/>
            <person name="Shapiro N."/>
            <person name="Eloe-Fadrosh E.A."/>
            <person name="Pietrasiak N."/>
        </authorList>
    </citation>
    <scope>NUCLEOTIDE SEQUENCE</scope>
    <source>
        <strain evidence="3">GSE-NOS-MK-12-04C</strain>
    </source>
</reference>
<name>A0A951QK52_9CYAN</name>
<dbReference type="Pfam" id="PF22570">
    <property type="entry name" value="LiaF-TM"/>
    <property type="match status" value="1"/>
</dbReference>
<keyword evidence="1" id="KW-0472">Membrane</keyword>
<dbReference type="SMART" id="SM00240">
    <property type="entry name" value="FHA"/>
    <property type="match status" value="1"/>
</dbReference>
<dbReference type="Pfam" id="PF00498">
    <property type="entry name" value="FHA"/>
    <property type="match status" value="1"/>
</dbReference>
<proteinExistence type="predicted"/>
<dbReference type="PANTHER" id="PTHR23308">
    <property type="entry name" value="NUCLEAR INHIBITOR OF PROTEIN PHOSPHATASE-1"/>
    <property type="match status" value="1"/>
</dbReference>
<comment type="caution">
    <text evidence="3">The sequence shown here is derived from an EMBL/GenBank/DDBJ whole genome shotgun (WGS) entry which is preliminary data.</text>
</comment>
<dbReference type="Gene3D" id="2.60.200.20">
    <property type="match status" value="1"/>
</dbReference>
<accession>A0A951QK52</accession>
<evidence type="ECO:0000259" key="2">
    <source>
        <dbReference type="PROSITE" id="PS50006"/>
    </source>
</evidence>
<dbReference type="EMBL" id="JAHHGZ010000001">
    <property type="protein sequence ID" value="MBW4665980.1"/>
    <property type="molecule type" value="Genomic_DNA"/>
</dbReference>
<keyword evidence="1" id="KW-0812">Transmembrane</keyword>
<evidence type="ECO:0000313" key="4">
    <source>
        <dbReference type="Proteomes" id="UP000729701"/>
    </source>
</evidence>
<sequence length="263" mass="28922">MQNLVTSQTTEMSLELFHVQTNTSFEIPSNSIIISIGKSNDKFLPDIDVSVLPNTDIVSRIHAEINVIENNYYIQDLGSSNGTFINDTKLESKIPYKLNLGDKIDLGQKSQVSFIFQEKQKITFNSKTTAINPVTVLQPEIAVENKATQVDRTSRITGLALMVAAIIILAANTHLGIFVRIPGVLLCIAGVAVLAQRRFNRNIGWILIALGIGVILFTANIFASVNFLAFLGSSVLFFAGYQLFNTGKVLNYSLRSLKGLLKK</sequence>
<dbReference type="InterPro" id="IPR008984">
    <property type="entry name" value="SMAD_FHA_dom_sf"/>
</dbReference>
<feature type="transmembrane region" description="Helical" evidence="1">
    <location>
        <begin position="153"/>
        <end position="171"/>
    </location>
</feature>
<dbReference type="Proteomes" id="UP000729701">
    <property type="component" value="Unassembled WGS sequence"/>
</dbReference>
<evidence type="ECO:0000313" key="3">
    <source>
        <dbReference type="EMBL" id="MBW4665980.1"/>
    </source>
</evidence>
<dbReference type="PROSITE" id="PS50006">
    <property type="entry name" value="FHA_DOMAIN"/>
    <property type="match status" value="1"/>
</dbReference>
<dbReference type="SUPFAM" id="SSF49879">
    <property type="entry name" value="SMAD/FHA domain"/>
    <property type="match status" value="1"/>
</dbReference>
<feature type="transmembrane region" description="Helical" evidence="1">
    <location>
        <begin position="227"/>
        <end position="244"/>
    </location>
</feature>